<dbReference type="InterPro" id="IPR036396">
    <property type="entry name" value="Cyt_P450_sf"/>
</dbReference>
<protein>
    <submittedName>
        <fullName evidence="3">Cytochrome P450</fullName>
    </submittedName>
</protein>
<comment type="similarity">
    <text evidence="1">Belongs to the cytochrome P450 family.</text>
</comment>
<feature type="region of interest" description="Disordered" evidence="2">
    <location>
        <begin position="413"/>
        <end position="444"/>
    </location>
</feature>
<dbReference type="EMBL" id="JAELVF020000001">
    <property type="protein sequence ID" value="MBU7597590.1"/>
    <property type="molecule type" value="Genomic_DNA"/>
</dbReference>
<organism evidence="3 4">
    <name type="scientific">Streptomyces tardus</name>
    <dbReference type="NCBI Taxonomy" id="2780544"/>
    <lineage>
        <taxon>Bacteria</taxon>
        <taxon>Bacillati</taxon>
        <taxon>Actinomycetota</taxon>
        <taxon>Actinomycetes</taxon>
        <taxon>Kitasatosporales</taxon>
        <taxon>Streptomycetaceae</taxon>
        <taxon>Streptomyces</taxon>
    </lineage>
</organism>
<accession>A0A949N1A7</accession>
<reference evidence="3" key="1">
    <citation type="submission" date="2021-06" db="EMBL/GenBank/DDBJ databases">
        <title>Sequencing of actinobacteria type strains.</title>
        <authorList>
            <person name="Nguyen G.-S."/>
            <person name="Wentzel A."/>
        </authorList>
    </citation>
    <scope>NUCLEOTIDE SEQUENCE</scope>
    <source>
        <strain evidence="3">P38-E01</strain>
    </source>
</reference>
<dbReference type="AlphaFoldDB" id="A0A949N1A7"/>
<dbReference type="SUPFAM" id="SSF48264">
    <property type="entry name" value="Cytochrome P450"/>
    <property type="match status" value="1"/>
</dbReference>
<dbReference type="GO" id="GO:0004497">
    <property type="term" value="F:monooxygenase activity"/>
    <property type="evidence" value="ECO:0007669"/>
    <property type="project" value="InterPro"/>
</dbReference>
<dbReference type="GO" id="GO:0020037">
    <property type="term" value="F:heme binding"/>
    <property type="evidence" value="ECO:0007669"/>
    <property type="project" value="InterPro"/>
</dbReference>
<comment type="caution">
    <text evidence="3">The sequence shown here is derived from an EMBL/GenBank/DDBJ whole genome shotgun (WGS) entry which is preliminary data.</text>
</comment>
<evidence type="ECO:0000256" key="1">
    <source>
        <dbReference type="ARBA" id="ARBA00010617"/>
    </source>
</evidence>
<dbReference type="PRINTS" id="PR00359">
    <property type="entry name" value="BP450"/>
</dbReference>
<proteinExistence type="inferred from homology"/>
<dbReference type="GO" id="GO:0005506">
    <property type="term" value="F:iron ion binding"/>
    <property type="evidence" value="ECO:0007669"/>
    <property type="project" value="InterPro"/>
</dbReference>
<dbReference type="PANTHER" id="PTHR46696:SF1">
    <property type="entry name" value="CYTOCHROME P450 YJIB-RELATED"/>
    <property type="match status" value="1"/>
</dbReference>
<dbReference type="RefSeq" id="WP_211041820.1">
    <property type="nucleotide sequence ID" value="NZ_JAELVF020000001.1"/>
</dbReference>
<gene>
    <name evidence="3" type="ORF">JGS22_008135</name>
</gene>
<dbReference type="InterPro" id="IPR002397">
    <property type="entry name" value="Cyt_P450_B"/>
</dbReference>
<evidence type="ECO:0000256" key="2">
    <source>
        <dbReference type="SAM" id="MobiDB-lite"/>
    </source>
</evidence>
<evidence type="ECO:0000313" key="4">
    <source>
        <dbReference type="Proteomes" id="UP000694501"/>
    </source>
</evidence>
<dbReference type="Proteomes" id="UP000694501">
    <property type="component" value="Unassembled WGS sequence"/>
</dbReference>
<evidence type="ECO:0000313" key="3">
    <source>
        <dbReference type="EMBL" id="MBU7597590.1"/>
    </source>
</evidence>
<dbReference type="Gene3D" id="1.10.630.10">
    <property type="entry name" value="Cytochrome P450"/>
    <property type="match status" value="1"/>
</dbReference>
<dbReference type="GO" id="GO:0016705">
    <property type="term" value="F:oxidoreductase activity, acting on paired donors, with incorporation or reduction of molecular oxygen"/>
    <property type="evidence" value="ECO:0007669"/>
    <property type="project" value="InterPro"/>
</dbReference>
<name>A0A949N1A7_9ACTN</name>
<dbReference type="PANTHER" id="PTHR46696">
    <property type="entry name" value="P450, PUTATIVE (EUROFUNG)-RELATED"/>
    <property type="match status" value="1"/>
</dbReference>
<keyword evidence="4" id="KW-1185">Reference proteome</keyword>
<sequence>MSYHALEPVPLYGPDFAADPHAVYAKLRQGGPVAKVEIAPGLPAFLVLSYQAALDLLRDTDTWSKNPSVWQETVPKDSPILPMLQYRPNVLFNDGAEHARLRSVITDSFSLIEPHDLRRRTIEASDMLLRNFAERGTVDLVTEYARPLPLVLFNALFGMPDHHSPQLIRTIAGMMEATEPDEAIAAGAEFEQYVLELVTLKSEKRGPDLTSWFMDHPAGLSLEEVIHQIVLTMAAGHEPTTNLTSNALSRMLSNPDYYSTLSGGALTPRDAVNDVLRNEPPMANYSAHYPRHNVRFHGTWIHANQLVLVSYAAANTEPQTGTGLPGAAALGGPHEPAGMRTGAAPSDGGSHLAWSAGPHACPVKQPALLIAVTAIERLANQLCDIQLTVPRAELEWRAGPFHRALAHLPASFTPLTPDQAGVTPWTSSSRTRRHATSPATAGPA</sequence>